<comment type="caution">
    <text evidence="1">The sequence shown here is derived from an EMBL/GenBank/DDBJ whole genome shotgun (WGS) entry which is preliminary data.</text>
</comment>
<protein>
    <recommendedName>
        <fullName evidence="3">Type 1 fimbrial protein</fullName>
    </recommendedName>
</protein>
<evidence type="ECO:0008006" key="3">
    <source>
        <dbReference type="Google" id="ProtNLM"/>
    </source>
</evidence>
<gene>
    <name evidence="1" type="ORF">F4U96_20760</name>
</gene>
<reference evidence="1 2" key="1">
    <citation type="submission" date="2019-09" db="EMBL/GenBank/DDBJ databases">
        <authorList>
            <person name="Feng G."/>
        </authorList>
    </citation>
    <scope>NUCLEOTIDE SEQUENCE [LARGE SCALE GENOMIC DNA]</scope>
    <source>
        <strain evidence="1 2">KACC 19284</strain>
    </source>
</reference>
<evidence type="ECO:0000313" key="1">
    <source>
        <dbReference type="EMBL" id="KAA9012651.1"/>
    </source>
</evidence>
<evidence type="ECO:0000313" key="2">
    <source>
        <dbReference type="Proteomes" id="UP000326364"/>
    </source>
</evidence>
<organism evidence="1 2">
    <name type="scientific">Sphingobium limneticum</name>
    <dbReference type="NCBI Taxonomy" id="1007511"/>
    <lineage>
        <taxon>Bacteria</taxon>
        <taxon>Pseudomonadati</taxon>
        <taxon>Pseudomonadota</taxon>
        <taxon>Alphaproteobacteria</taxon>
        <taxon>Sphingomonadales</taxon>
        <taxon>Sphingomonadaceae</taxon>
        <taxon>Sphingobium</taxon>
    </lineage>
</organism>
<dbReference type="Proteomes" id="UP000326364">
    <property type="component" value="Unassembled WGS sequence"/>
</dbReference>
<keyword evidence="2" id="KW-1185">Reference proteome</keyword>
<accession>A0ABQ6T876</accession>
<dbReference type="EMBL" id="VYQB01000021">
    <property type="protein sequence ID" value="KAA9012651.1"/>
    <property type="molecule type" value="Genomic_DNA"/>
</dbReference>
<name>A0ABQ6T876_9SPHN</name>
<sequence>MIRSVDERGCVHRVAHIGKLQIGGFTVFHRILLAILCPAIAMPVPAAWAQVPAKSAMTVGAIVVKPCLISDRDSKNICHTNIRKKVSENVSQLVVADTSSYDQVSASRNTVVEYEF</sequence>
<proteinExistence type="predicted"/>